<keyword evidence="4 9" id="KW-0285">Flavoprotein</keyword>
<evidence type="ECO:0000256" key="9">
    <source>
        <dbReference type="RuleBase" id="RU003862"/>
    </source>
</evidence>
<keyword evidence="11" id="KW-1185">Reference proteome</keyword>
<proteinExistence type="inferred from homology"/>
<dbReference type="GO" id="GO:0005829">
    <property type="term" value="C:cytosol"/>
    <property type="evidence" value="ECO:0007669"/>
    <property type="project" value="TreeGrafter"/>
</dbReference>
<sequence>MILAGVFSKIAAFVPERMSTMSRLLSCMDSLYLEVFPDAKIHEQLLSLPAGSHVGLTCSPKKGLQTTLDLMTQLHGSGLELIPHVAARQVRDKAHLQDVLDQLHEQGVETLFVPGGDMAKPVGSYDSALALLRDVAELGHSLRDIGIAAHPEGHPEASNEALQQALLDKQPLATYMVTQMCFNVPLMIDWLKGMRAAGVSLPVWFGLPGVMDRLKLFKTALRIGVGESARFARKQKSLTGALLGASRYTPDDILMDVAPALEDEALGIGGFYLFSFNQLEETLAWRTQLLQDLKAKTA</sequence>
<evidence type="ECO:0000313" key="10">
    <source>
        <dbReference type="EMBL" id="GHD25339.1"/>
    </source>
</evidence>
<accession>A0A918XC84</accession>
<gene>
    <name evidence="10" type="ORF">GCM10007053_00970</name>
</gene>
<reference evidence="10" key="2">
    <citation type="submission" date="2020-09" db="EMBL/GenBank/DDBJ databases">
        <authorList>
            <person name="Sun Q."/>
            <person name="Kim S."/>
        </authorList>
    </citation>
    <scope>NUCLEOTIDE SEQUENCE</scope>
    <source>
        <strain evidence="10">KCTC 23430</strain>
    </source>
</reference>
<dbReference type="InterPro" id="IPR029041">
    <property type="entry name" value="FAD-linked_oxidoreductase-like"/>
</dbReference>
<evidence type="ECO:0000256" key="7">
    <source>
        <dbReference type="ARBA" id="ARBA00034478"/>
    </source>
</evidence>
<keyword evidence="6 9" id="KW-0560">Oxidoreductase</keyword>
<dbReference type="SUPFAM" id="SSF51730">
    <property type="entry name" value="FAD-linked oxidoreductase"/>
    <property type="match status" value="1"/>
</dbReference>
<dbReference type="Gene3D" id="3.20.20.220">
    <property type="match status" value="1"/>
</dbReference>
<evidence type="ECO:0000256" key="8">
    <source>
        <dbReference type="ARBA" id="ARBA00048628"/>
    </source>
</evidence>
<comment type="catalytic activity">
    <reaction evidence="8">
        <text>(6S)-5-methyl-5,6,7,8-tetrahydrofolate + NAD(+) = (6R)-5,10-methylene-5,6,7,8-tetrahydrofolate + NADH + H(+)</text>
        <dbReference type="Rhea" id="RHEA:19821"/>
        <dbReference type="ChEBI" id="CHEBI:15378"/>
        <dbReference type="ChEBI" id="CHEBI:15636"/>
        <dbReference type="ChEBI" id="CHEBI:18608"/>
        <dbReference type="ChEBI" id="CHEBI:57540"/>
        <dbReference type="ChEBI" id="CHEBI:57945"/>
        <dbReference type="EC" id="1.5.1.54"/>
    </reaction>
    <physiologicalReaction direction="right-to-left" evidence="8">
        <dbReference type="Rhea" id="RHEA:19823"/>
    </physiologicalReaction>
</comment>
<protein>
    <recommendedName>
        <fullName evidence="9">Methylenetetrahydrofolate reductase</fullName>
    </recommendedName>
</protein>
<dbReference type="GO" id="GO:0071949">
    <property type="term" value="F:FAD binding"/>
    <property type="evidence" value="ECO:0007669"/>
    <property type="project" value="TreeGrafter"/>
</dbReference>
<evidence type="ECO:0000256" key="3">
    <source>
        <dbReference type="ARBA" id="ARBA00006743"/>
    </source>
</evidence>
<organism evidence="10 11">
    <name type="scientific">Parahalioglobus pacificus</name>
    <dbReference type="NCBI Taxonomy" id="930806"/>
    <lineage>
        <taxon>Bacteria</taxon>
        <taxon>Pseudomonadati</taxon>
        <taxon>Pseudomonadota</taxon>
        <taxon>Gammaproteobacteria</taxon>
        <taxon>Cellvibrionales</taxon>
        <taxon>Halieaceae</taxon>
        <taxon>Parahalioglobus</taxon>
    </lineage>
</organism>
<dbReference type="GO" id="GO:0009086">
    <property type="term" value="P:methionine biosynthetic process"/>
    <property type="evidence" value="ECO:0007669"/>
    <property type="project" value="TreeGrafter"/>
</dbReference>
<reference evidence="10" key="1">
    <citation type="journal article" date="2014" name="Int. J. Syst. Evol. Microbiol.">
        <title>Complete genome sequence of Corynebacterium casei LMG S-19264T (=DSM 44701T), isolated from a smear-ripened cheese.</title>
        <authorList>
            <consortium name="US DOE Joint Genome Institute (JGI-PGF)"/>
            <person name="Walter F."/>
            <person name="Albersmeier A."/>
            <person name="Kalinowski J."/>
            <person name="Ruckert C."/>
        </authorList>
    </citation>
    <scope>NUCLEOTIDE SEQUENCE</scope>
    <source>
        <strain evidence="10">KCTC 23430</strain>
    </source>
</reference>
<comment type="cofactor">
    <cofactor evidence="1 9">
        <name>FAD</name>
        <dbReference type="ChEBI" id="CHEBI:57692"/>
    </cofactor>
</comment>
<dbReference type="GO" id="GO:0035999">
    <property type="term" value="P:tetrahydrofolate interconversion"/>
    <property type="evidence" value="ECO:0007669"/>
    <property type="project" value="TreeGrafter"/>
</dbReference>
<evidence type="ECO:0000256" key="2">
    <source>
        <dbReference type="ARBA" id="ARBA00004777"/>
    </source>
</evidence>
<evidence type="ECO:0000256" key="4">
    <source>
        <dbReference type="ARBA" id="ARBA00022630"/>
    </source>
</evidence>
<comment type="pathway">
    <text evidence="2 9">One-carbon metabolism; tetrahydrofolate interconversion.</text>
</comment>
<comment type="similarity">
    <text evidence="3 9">Belongs to the methylenetetrahydrofolate reductase family.</text>
</comment>
<comment type="pathway">
    <text evidence="7">Amino-acid biosynthesis; L-methionine biosynthesis via de novo pathway.</text>
</comment>
<comment type="caution">
    <text evidence="10">The sequence shown here is derived from an EMBL/GenBank/DDBJ whole genome shotgun (WGS) entry which is preliminary data.</text>
</comment>
<dbReference type="PANTHER" id="PTHR45754">
    <property type="entry name" value="METHYLENETETRAHYDROFOLATE REDUCTASE"/>
    <property type="match status" value="1"/>
</dbReference>
<dbReference type="PANTHER" id="PTHR45754:SF3">
    <property type="entry name" value="METHYLENETETRAHYDROFOLATE REDUCTASE (NADPH)"/>
    <property type="match status" value="1"/>
</dbReference>
<dbReference type="GO" id="GO:0106312">
    <property type="term" value="F:methylenetetrahydrofolate reductase (NADH) activity"/>
    <property type="evidence" value="ECO:0007669"/>
    <property type="project" value="UniProtKB-EC"/>
</dbReference>
<dbReference type="AlphaFoldDB" id="A0A918XC84"/>
<dbReference type="Proteomes" id="UP000644693">
    <property type="component" value="Unassembled WGS sequence"/>
</dbReference>
<name>A0A918XC84_9GAMM</name>
<dbReference type="Pfam" id="PF02219">
    <property type="entry name" value="MTHFR"/>
    <property type="match status" value="1"/>
</dbReference>
<evidence type="ECO:0000256" key="6">
    <source>
        <dbReference type="ARBA" id="ARBA00023002"/>
    </source>
</evidence>
<evidence type="ECO:0000256" key="5">
    <source>
        <dbReference type="ARBA" id="ARBA00022827"/>
    </source>
</evidence>
<dbReference type="EMBL" id="BMYM01000001">
    <property type="protein sequence ID" value="GHD25339.1"/>
    <property type="molecule type" value="Genomic_DNA"/>
</dbReference>
<dbReference type="InterPro" id="IPR003171">
    <property type="entry name" value="Mehydrof_redctse-like"/>
</dbReference>
<evidence type="ECO:0000313" key="11">
    <source>
        <dbReference type="Proteomes" id="UP000644693"/>
    </source>
</evidence>
<keyword evidence="5 9" id="KW-0274">FAD</keyword>
<evidence type="ECO:0000256" key="1">
    <source>
        <dbReference type="ARBA" id="ARBA00001974"/>
    </source>
</evidence>